<evidence type="ECO:0000313" key="1">
    <source>
        <dbReference type="EMBL" id="SDI51697.1"/>
    </source>
</evidence>
<gene>
    <name evidence="1" type="ORF">SAMN05428953_102170</name>
</gene>
<reference evidence="2" key="1">
    <citation type="submission" date="2016-10" db="EMBL/GenBank/DDBJ databases">
        <authorList>
            <person name="Varghese N."/>
            <person name="Submissions S."/>
        </authorList>
    </citation>
    <scope>NUCLEOTIDE SEQUENCE [LARGE SCALE GENOMIC DNA]</scope>
    <source>
        <strain evidence="2">CGMCC 1.11022</strain>
    </source>
</reference>
<accession>A0A1G8L819</accession>
<dbReference type="AlphaFoldDB" id="A0A1G8L819"/>
<keyword evidence="2" id="KW-1185">Reference proteome</keyword>
<proteinExistence type="predicted"/>
<sequence length="196" mass="20859">MGNGEGTPKRPHFRACTAPFDGLGWTFQKPEMAVHMQTVTIWRHAPVAAFVAAVALATINPAPGFAQAQALVTGEAADGTAAASVEVTGANRNDGILTVTLRIVSLPDSKGDIPFYPNAEKGYEAVYVVAGDKKYFALKDAEGKPLIPERAYFAAHGAGKRYLWAGKFTAPPTDVKAFSLVLPFSSPLDEIPITDR</sequence>
<name>A0A1G8L819_9HYPH</name>
<organism evidence="1 2">
    <name type="scientific">Mesorhizobium muleiense</name>
    <dbReference type="NCBI Taxonomy" id="1004279"/>
    <lineage>
        <taxon>Bacteria</taxon>
        <taxon>Pseudomonadati</taxon>
        <taxon>Pseudomonadota</taxon>
        <taxon>Alphaproteobacteria</taxon>
        <taxon>Hyphomicrobiales</taxon>
        <taxon>Phyllobacteriaceae</taxon>
        <taxon>Mesorhizobium</taxon>
    </lineage>
</organism>
<dbReference type="Proteomes" id="UP000198894">
    <property type="component" value="Unassembled WGS sequence"/>
</dbReference>
<dbReference type="EMBL" id="FNEE01000002">
    <property type="protein sequence ID" value="SDI51697.1"/>
    <property type="molecule type" value="Genomic_DNA"/>
</dbReference>
<evidence type="ECO:0000313" key="2">
    <source>
        <dbReference type="Proteomes" id="UP000198894"/>
    </source>
</evidence>
<protein>
    <submittedName>
        <fullName evidence="1">Uncharacterized protein</fullName>
    </submittedName>
</protein>